<dbReference type="EMBL" id="CP047656">
    <property type="protein sequence ID" value="QHJ11834.1"/>
    <property type="molecule type" value="Genomic_DNA"/>
</dbReference>
<accession>A0A857JMJ0</accession>
<dbReference type="RefSeq" id="WP_160179624.1">
    <property type="nucleotide sequence ID" value="NZ_CP047656.1"/>
</dbReference>
<sequence>MRKHRGQSDLNRPDKVILSFGLTRFFAGNNSIVHKMEMAQSANILPDYGPGKIRYLPIHIPLSK</sequence>
<keyword evidence="2" id="KW-1185">Reference proteome</keyword>
<name>A0A857JMJ0_9ALTE</name>
<proteinExistence type="predicted"/>
<reference evidence="1 2" key="1">
    <citation type="submission" date="2019-12" db="EMBL/GenBank/DDBJ databases">
        <title>Genome sequencing and assembly of endphytes of Porphyra tenera.</title>
        <authorList>
            <person name="Park J.M."/>
            <person name="Shin R."/>
            <person name="Jo S.H."/>
        </authorList>
    </citation>
    <scope>NUCLEOTIDE SEQUENCE [LARGE SCALE GENOMIC DNA]</scope>
    <source>
        <strain evidence="1 2">GPM4</strain>
    </source>
</reference>
<organism evidence="1 2">
    <name type="scientific">Paraglaciecola mesophila</name>
    <dbReference type="NCBI Taxonomy" id="197222"/>
    <lineage>
        <taxon>Bacteria</taxon>
        <taxon>Pseudomonadati</taxon>
        <taxon>Pseudomonadota</taxon>
        <taxon>Gammaproteobacteria</taxon>
        <taxon>Alteromonadales</taxon>
        <taxon>Alteromonadaceae</taxon>
        <taxon>Paraglaciecola</taxon>
    </lineage>
</organism>
<gene>
    <name evidence="1" type="ORF">FX988_02070</name>
</gene>
<protein>
    <submittedName>
        <fullName evidence="1">Uncharacterized protein</fullName>
    </submittedName>
</protein>
<dbReference type="AlphaFoldDB" id="A0A857JMJ0"/>
<evidence type="ECO:0000313" key="1">
    <source>
        <dbReference type="EMBL" id="QHJ11834.1"/>
    </source>
</evidence>
<evidence type="ECO:0000313" key="2">
    <source>
        <dbReference type="Proteomes" id="UP000464524"/>
    </source>
</evidence>
<dbReference type="Proteomes" id="UP000464524">
    <property type="component" value="Chromosome"/>
</dbReference>
<dbReference type="KEGG" id="pmes:FX988_02070"/>